<feature type="compositionally biased region" description="Acidic residues" evidence="1">
    <location>
        <begin position="83"/>
        <end position="141"/>
    </location>
</feature>
<organism evidence="2 3">
    <name type="scientific">Phyllosticta capitalensis</name>
    <dbReference type="NCBI Taxonomy" id="121624"/>
    <lineage>
        <taxon>Eukaryota</taxon>
        <taxon>Fungi</taxon>
        <taxon>Dikarya</taxon>
        <taxon>Ascomycota</taxon>
        <taxon>Pezizomycotina</taxon>
        <taxon>Dothideomycetes</taxon>
        <taxon>Dothideomycetes incertae sedis</taxon>
        <taxon>Botryosphaeriales</taxon>
        <taxon>Phyllostictaceae</taxon>
        <taxon>Phyllosticta</taxon>
    </lineage>
</organism>
<dbReference type="PANTHER" id="PTHR42085:SF2">
    <property type="entry name" value="F-BOX DOMAIN-CONTAINING PROTEIN"/>
    <property type="match status" value="1"/>
</dbReference>
<evidence type="ECO:0000313" key="2">
    <source>
        <dbReference type="EMBL" id="KAK8223166.1"/>
    </source>
</evidence>
<dbReference type="PANTHER" id="PTHR42085">
    <property type="entry name" value="F-BOX DOMAIN-CONTAINING PROTEIN"/>
    <property type="match status" value="1"/>
</dbReference>
<accession>A0ABR1YAC0</accession>
<sequence>MAAEDVDGGVAAGPRPSLFAGPDDSMIIHPSRGQDAAASGNMAAEDVDGGVAAGPRPSLFAGPDDSMIIHPSRGQDAAASGDDASEDDEEVLDDTDDDASEFELDEQSTDDIDDTASGDGEESINDIASEDDDEPVEDIDEQIPRESSLSGATGVLPTGQEFTVRMDGSNVALRIQHDSQGKIRIFASETDGFSPMMVQHSDKLDVLLFKRRSSNTFNFLGLPGEIRNRIYDLVFIEQSPAYGKFKYKRVQKFPKFYASINKRATGGAGLPFVNRQILNETAKFFLENRAFGLQGDKQLLAFLKSIGCHGRLAITGPVHIITGSWQRDAKARSQWGPLLAECCNLQVLGFPIPYDGLVASDDNAGFQLMVQGHGKFPYLKQIRGYPWDSKKPEYLPNDPGLLHEILLWFKQKDRHDDYVYRLLKKINRFIEKCDEAFDRWIDRL</sequence>
<comment type="caution">
    <text evidence="2">The sequence shown here is derived from an EMBL/GenBank/DDBJ whole genome shotgun (WGS) entry which is preliminary data.</text>
</comment>
<protein>
    <submittedName>
        <fullName evidence="2">Uncharacterized protein</fullName>
    </submittedName>
</protein>
<evidence type="ECO:0000313" key="3">
    <source>
        <dbReference type="Proteomes" id="UP001492380"/>
    </source>
</evidence>
<evidence type="ECO:0000256" key="1">
    <source>
        <dbReference type="SAM" id="MobiDB-lite"/>
    </source>
</evidence>
<keyword evidence="3" id="KW-1185">Reference proteome</keyword>
<feature type="region of interest" description="Disordered" evidence="1">
    <location>
        <begin position="1"/>
        <end position="156"/>
    </location>
</feature>
<gene>
    <name evidence="2" type="ORF">HDK90DRAFT_499673</name>
</gene>
<reference evidence="2 3" key="1">
    <citation type="submission" date="2024-04" db="EMBL/GenBank/DDBJ databases">
        <title>Phyllosticta paracitricarpa is synonymous to the EU quarantine fungus P. citricarpa based on phylogenomic analyses.</title>
        <authorList>
            <consortium name="Lawrence Berkeley National Laboratory"/>
            <person name="Van Ingen-Buijs V.A."/>
            <person name="Van Westerhoven A.C."/>
            <person name="Haridas S."/>
            <person name="Skiadas P."/>
            <person name="Martin F."/>
            <person name="Groenewald J.Z."/>
            <person name="Crous P.W."/>
            <person name="Seidl M.F."/>
        </authorList>
    </citation>
    <scope>NUCLEOTIDE SEQUENCE [LARGE SCALE GENOMIC DNA]</scope>
    <source>
        <strain evidence="2 3">CBS 123374</strain>
    </source>
</reference>
<proteinExistence type="predicted"/>
<dbReference type="EMBL" id="JBBWRZ010000014">
    <property type="protein sequence ID" value="KAK8223166.1"/>
    <property type="molecule type" value="Genomic_DNA"/>
</dbReference>
<dbReference type="InterPro" id="IPR038883">
    <property type="entry name" value="AN11006-like"/>
</dbReference>
<name>A0ABR1YAC0_9PEZI</name>
<dbReference type="Proteomes" id="UP001492380">
    <property type="component" value="Unassembled WGS sequence"/>
</dbReference>